<dbReference type="Pfam" id="PF04961">
    <property type="entry name" value="FTCD_C"/>
    <property type="match status" value="1"/>
</dbReference>
<evidence type="ECO:0000313" key="2">
    <source>
        <dbReference type="EMBL" id="MBA8824028.1"/>
    </source>
</evidence>
<proteinExistence type="predicted"/>
<dbReference type="InterPro" id="IPR036178">
    <property type="entry name" value="Formintransfe-cycloase-like_sf"/>
</dbReference>
<name>A0A839DZ46_9PSEU</name>
<comment type="caution">
    <text evidence="2">The sequence shown here is derived from an EMBL/GenBank/DDBJ whole genome shotgun (WGS) entry which is preliminary data.</text>
</comment>
<reference evidence="2 3" key="1">
    <citation type="submission" date="2020-07" db="EMBL/GenBank/DDBJ databases">
        <title>Sequencing the genomes of 1000 actinobacteria strains.</title>
        <authorList>
            <person name="Klenk H.-P."/>
        </authorList>
    </citation>
    <scope>NUCLEOTIDE SEQUENCE [LARGE SCALE GENOMIC DNA]</scope>
    <source>
        <strain evidence="2 3">DSM 45975</strain>
    </source>
</reference>
<dbReference type="EMBL" id="JACGWZ010000001">
    <property type="protein sequence ID" value="MBA8824028.1"/>
    <property type="molecule type" value="Genomic_DNA"/>
</dbReference>
<keyword evidence="3" id="KW-1185">Reference proteome</keyword>
<dbReference type="RefSeq" id="WP_182543201.1">
    <property type="nucleotide sequence ID" value="NZ_JACGWZ010000001.1"/>
</dbReference>
<protein>
    <submittedName>
        <fullName evidence="2">Formiminotetrahydrofolate cyclodeaminase</fullName>
    </submittedName>
</protein>
<evidence type="ECO:0000259" key="1">
    <source>
        <dbReference type="Pfam" id="PF04961"/>
    </source>
</evidence>
<sequence>MRNDTIETFLTALAERVPAPGGGASAGLHAGQAAALVAMVARYSDSAACAQHAEVIDSVRTGADQLRQHALTLAEDDMRAFTAVTDAYRMPKSTESEAVQRSAAIGDAMVAAAEVPARVIDVAGRVLALAEDLLPIGNPNVITDVAAAAEAARAAATTARVNVEINLGGIRNPQTRETLMNVIGTVDDVGRRTEKVSAAVREQVTS</sequence>
<dbReference type="Proteomes" id="UP000569329">
    <property type="component" value="Unassembled WGS sequence"/>
</dbReference>
<dbReference type="SUPFAM" id="SSF101262">
    <property type="entry name" value="Methenyltetrahydrofolate cyclohydrolase-like"/>
    <property type="match status" value="1"/>
</dbReference>
<dbReference type="Gene3D" id="1.20.120.680">
    <property type="entry name" value="Formiminotetrahydrofolate cyclodeaminase monomer, up-and-down helical bundle"/>
    <property type="match status" value="1"/>
</dbReference>
<evidence type="ECO:0000313" key="3">
    <source>
        <dbReference type="Proteomes" id="UP000569329"/>
    </source>
</evidence>
<gene>
    <name evidence="2" type="ORF">FHX42_001357</name>
</gene>
<dbReference type="InterPro" id="IPR007044">
    <property type="entry name" value="Cyclodeamin/CycHdrlase"/>
</dbReference>
<dbReference type="AlphaFoldDB" id="A0A839DZ46"/>
<organism evidence="2 3">
    <name type="scientific">Halosaccharopolyspora lacisalsi</name>
    <dbReference type="NCBI Taxonomy" id="1000566"/>
    <lineage>
        <taxon>Bacteria</taxon>
        <taxon>Bacillati</taxon>
        <taxon>Actinomycetota</taxon>
        <taxon>Actinomycetes</taxon>
        <taxon>Pseudonocardiales</taxon>
        <taxon>Pseudonocardiaceae</taxon>
        <taxon>Halosaccharopolyspora</taxon>
    </lineage>
</organism>
<dbReference type="GO" id="GO:0003824">
    <property type="term" value="F:catalytic activity"/>
    <property type="evidence" value="ECO:0007669"/>
    <property type="project" value="InterPro"/>
</dbReference>
<accession>A0A839DZ46</accession>
<feature type="domain" description="Cyclodeaminase/cyclohydrolase" evidence="1">
    <location>
        <begin position="5"/>
        <end position="179"/>
    </location>
</feature>